<evidence type="ECO:0000313" key="2">
    <source>
        <dbReference type="Proteomes" id="UP000271464"/>
    </source>
</evidence>
<dbReference type="Proteomes" id="UP000271464">
    <property type="component" value="Unassembled WGS sequence"/>
</dbReference>
<name>A0ABY6RRY9_9MYCO</name>
<keyword evidence="2" id="KW-1185">Reference proteome</keyword>
<dbReference type="RefSeq" id="WP_122526556.1">
    <property type="nucleotide sequence ID" value="NZ_UPHM01000151.1"/>
</dbReference>
<proteinExistence type="predicted"/>
<dbReference type="EMBL" id="UPHM01000151">
    <property type="protein sequence ID" value="VBA31953.1"/>
    <property type="molecule type" value="Genomic_DNA"/>
</dbReference>
<accession>A0ABY6RRY9</accession>
<gene>
    <name evidence="1" type="ORF">LAUMK4_05631</name>
</gene>
<protein>
    <recommendedName>
        <fullName evidence="3">TniQ protein</fullName>
    </recommendedName>
</protein>
<evidence type="ECO:0000313" key="1">
    <source>
        <dbReference type="EMBL" id="VBA31953.1"/>
    </source>
</evidence>
<sequence length="325" mass="36790">MKLWHLPAHPLPLVTRPIVGETRPSYTRRLAVANDLTPYAILRALGHLRTGPGKHLLTCDARINQQAAARLETYTGIPAERLAHAIPAMTRQMHHRDTLPTDRPALCFRRMQTRSPCRKCELSATGPTGPPALVLPGWTPIVCHRHRRWLGPSHDTTQHDLPAVPDVLVAGRRLTGLLARSGDRAWTWKEFQTACNIVWHWSDSAIERMPALAQRWHDRAAALGTTVLVTAPAKDRASPWIVTFPEAVALTAILTDLDLRRHIALEWDHEPLYQRISASIGEQSNPSWPGHNDPVRSWVRIHRARFEQLRYGAWCKPLPPPERFK</sequence>
<organism evidence="1 2">
    <name type="scientific">Mycobacterium persicum</name>
    <dbReference type="NCBI Taxonomy" id="1487726"/>
    <lineage>
        <taxon>Bacteria</taxon>
        <taxon>Bacillati</taxon>
        <taxon>Actinomycetota</taxon>
        <taxon>Actinomycetes</taxon>
        <taxon>Mycobacteriales</taxon>
        <taxon>Mycobacteriaceae</taxon>
        <taxon>Mycobacterium</taxon>
    </lineage>
</organism>
<comment type="caution">
    <text evidence="1">The sequence shown here is derived from an EMBL/GenBank/DDBJ whole genome shotgun (WGS) entry which is preliminary data.</text>
</comment>
<evidence type="ECO:0008006" key="3">
    <source>
        <dbReference type="Google" id="ProtNLM"/>
    </source>
</evidence>
<reference evidence="1 2" key="1">
    <citation type="submission" date="2018-09" db="EMBL/GenBank/DDBJ databases">
        <authorList>
            <person name="Tagini F."/>
        </authorList>
    </citation>
    <scope>NUCLEOTIDE SEQUENCE [LARGE SCALE GENOMIC DNA]</scope>
    <source>
        <strain evidence="1 2">MK4</strain>
    </source>
</reference>